<protein>
    <submittedName>
        <fullName evidence="1">Uncharacterized protein</fullName>
    </submittedName>
</protein>
<dbReference type="EMBL" id="KI279306">
    <property type="protein sequence ID" value="ESA18336.1"/>
    <property type="molecule type" value="Genomic_DNA"/>
</dbReference>
<dbReference type="AlphaFoldDB" id="U9URX3"/>
<reference evidence="1" key="1">
    <citation type="submission" date="2013-07" db="EMBL/GenBank/DDBJ databases">
        <title>The genome of an arbuscular mycorrhizal fungus provides insights into the evolution of the oldest plant symbiosis.</title>
        <authorList>
            <consortium name="DOE Joint Genome Institute"/>
            <person name="Tisserant E."/>
            <person name="Malbreil M."/>
            <person name="Kuo A."/>
            <person name="Kohler A."/>
            <person name="Symeonidi A."/>
            <person name="Balestrini R."/>
            <person name="Charron P."/>
            <person name="Duensing N."/>
            <person name="Frei-dit-Frey N."/>
            <person name="Gianinazzi-Pearson V."/>
            <person name="Gilbert B."/>
            <person name="Handa Y."/>
            <person name="Hijri M."/>
            <person name="Kaul R."/>
            <person name="Kawaguchi M."/>
            <person name="Krajinski F."/>
            <person name="Lammers P."/>
            <person name="Lapierre D."/>
            <person name="Masclaux F.G."/>
            <person name="Murat C."/>
            <person name="Morin E."/>
            <person name="Ndikumana S."/>
            <person name="Pagni M."/>
            <person name="Petitpierre D."/>
            <person name="Requena N."/>
            <person name="Rosikiewicz P."/>
            <person name="Riley R."/>
            <person name="Saito K."/>
            <person name="San Clemente H."/>
            <person name="Shapiro H."/>
            <person name="van Tuinen D."/>
            <person name="Becard G."/>
            <person name="Bonfante P."/>
            <person name="Paszkowski U."/>
            <person name="Shachar-Hill Y."/>
            <person name="Young J.P."/>
            <person name="Sanders I.R."/>
            <person name="Henrissat B."/>
            <person name="Rensing S.A."/>
            <person name="Grigoriev I.V."/>
            <person name="Corradi N."/>
            <person name="Roux C."/>
            <person name="Martin F."/>
        </authorList>
    </citation>
    <scope>NUCLEOTIDE SEQUENCE</scope>
    <source>
        <strain evidence="1">DAOM 197198</strain>
    </source>
</reference>
<accession>U9URX3</accession>
<evidence type="ECO:0000313" key="1">
    <source>
        <dbReference type="EMBL" id="ESA18336.1"/>
    </source>
</evidence>
<proteinExistence type="predicted"/>
<gene>
    <name evidence="1" type="ORF">GLOINDRAFT_143125</name>
</gene>
<name>U9URX3_RHIID</name>
<dbReference type="HOGENOM" id="CLU_2498997_0_0_1"/>
<sequence length="86" mass="9819">MKSPEVRAKALMYGIVSTAVDWVMIKLVSSSDNSEVKVDVLLSSLSSFHYQSTRLYWPWWSLSRTCLGKSSGYLIARLNLRNYRNG</sequence>
<organism evidence="1">
    <name type="scientific">Rhizophagus irregularis (strain DAOM 181602 / DAOM 197198 / MUCL 43194)</name>
    <name type="common">Arbuscular mycorrhizal fungus</name>
    <name type="synonym">Glomus intraradices</name>
    <dbReference type="NCBI Taxonomy" id="747089"/>
    <lineage>
        <taxon>Eukaryota</taxon>
        <taxon>Fungi</taxon>
        <taxon>Fungi incertae sedis</taxon>
        <taxon>Mucoromycota</taxon>
        <taxon>Glomeromycotina</taxon>
        <taxon>Glomeromycetes</taxon>
        <taxon>Glomerales</taxon>
        <taxon>Glomeraceae</taxon>
        <taxon>Rhizophagus</taxon>
    </lineage>
</organism>